<keyword evidence="2" id="KW-1185">Reference proteome</keyword>
<comment type="caution">
    <text evidence="1">The sequence shown here is derived from an EMBL/GenBank/DDBJ whole genome shotgun (WGS) entry which is preliminary data.</text>
</comment>
<protein>
    <recommendedName>
        <fullName evidence="3">Baseplate protein J-like domain-containing protein</fullName>
    </recommendedName>
</protein>
<sequence length="408" mass="45512">MAYDQHYDLIARLEVESRLIEADDLYNFDDGAVYAAHMDRLAQPLPNGEESPFSSRSPTSAHAILTARQVHLQRLIAHQFNLTKDRTWVQQFRMLGVELQPAKYPVINIVFRRSTEAVFNNIPVEIPLNTEVRSRIDPGLSVYTLYTARIEGLGETVTVPARLNQLGALPNLRRGEFSDIPRLLSFVESAENDGTVVSAGRPAETLVEAMLRAREGIRSGSLGRSTIDGTFDPENVAFQGRCVTDRDYYYWASQLGADKVNVLKGIQYGSEGTFRDLVTVVVYPTDVRDLIFSLMLPMSLDRFDVIPAEVIPIDGKIQVRVTPQIADFQVFNLVAGAIASQVNPPYGTWGDRNFPATLATALEQAEGIYAIPLIQLKHAETGQPLSELDIKPWNLLEIQNTLEIEALR</sequence>
<evidence type="ECO:0000313" key="2">
    <source>
        <dbReference type="Proteomes" id="UP001464891"/>
    </source>
</evidence>
<reference evidence="1 2" key="1">
    <citation type="submission" date="2022-04" db="EMBL/GenBank/DDBJ databases">
        <title>Positive selection, recombination, and allopatry shape intraspecific diversity of widespread and dominant cyanobacteria.</title>
        <authorList>
            <person name="Wei J."/>
            <person name="Shu W."/>
            <person name="Hu C."/>
        </authorList>
    </citation>
    <scope>NUCLEOTIDE SEQUENCE [LARGE SCALE GENOMIC DNA]</scope>
    <source>
        <strain evidence="1 2">GB2-A4</strain>
    </source>
</reference>
<dbReference type="Proteomes" id="UP001464891">
    <property type="component" value="Unassembled WGS sequence"/>
</dbReference>
<name>A0ABV0JEM8_9CYAN</name>
<organism evidence="1 2">
    <name type="scientific">Trichocoleus desertorum GB2-A4</name>
    <dbReference type="NCBI Taxonomy" id="2933944"/>
    <lineage>
        <taxon>Bacteria</taxon>
        <taxon>Bacillati</taxon>
        <taxon>Cyanobacteriota</taxon>
        <taxon>Cyanophyceae</taxon>
        <taxon>Leptolyngbyales</taxon>
        <taxon>Trichocoleusaceae</taxon>
        <taxon>Trichocoleus</taxon>
    </lineage>
</organism>
<dbReference type="RefSeq" id="WP_190440405.1">
    <property type="nucleotide sequence ID" value="NZ_JAMPKM010000015.1"/>
</dbReference>
<dbReference type="EMBL" id="JAMPKM010000015">
    <property type="protein sequence ID" value="MEP0819516.1"/>
    <property type="molecule type" value="Genomic_DNA"/>
</dbReference>
<proteinExistence type="predicted"/>
<accession>A0ABV0JEM8</accession>
<evidence type="ECO:0000313" key="1">
    <source>
        <dbReference type="EMBL" id="MEP0819516.1"/>
    </source>
</evidence>
<evidence type="ECO:0008006" key="3">
    <source>
        <dbReference type="Google" id="ProtNLM"/>
    </source>
</evidence>
<gene>
    <name evidence="1" type="ORF">NC998_20675</name>
</gene>